<dbReference type="InterPro" id="IPR032506">
    <property type="entry name" value="SGSH_C"/>
</dbReference>
<feature type="chain" id="PRO_5022921555" evidence="2">
    <location>
        <begin position="24"/>
        <end position="1469"/>
    </location>
</feature>
<dbReference type="SMART" id="SM00228">
    <property type="entry name" value="PDZ"/>
    <property type="match status" value="1"/>
</dbReference>
<comment type="caution">
    <text evidence="4">The sequence shown here is derived from an EMBL/GenBank/DDBJ whole genome shotgun (WGS) entry which is preliminary data.</text>
</comment>
<dbReference type="CDD" id="cd06779">
    <property type="entry name" value="cpPDZ_Deg_HtrA-like"/>
    <property type="match status" value="1"/>
</dbReference>
<evidence type="ECO:0000313" key="5">
    <source>
        <dbReference type="Proteomes" id="UP000316213"/>
    </source>
</evidence>
<dbReference type="Gene3D" id="2.160.20.10">
    <property type="entry name" value="Single-stranded right-handed beta-helix, Pectin lyase-like"/>
    <property type="match status" value="2"/>
</dbReference>
<dbReference type="PROSITE" id="PS50106">
    <property type="entry name" value="PDZ"/>
    <property type="match status" value="1"/>
</dbReference>
<dbReference type="InterPro" id="IPR001478">
    <property type="entry name" value="PDZ"/>
</dbReference>
<dbReference type="Gene3D" id="2.30.42.10">
    <property type="match status" value="1"/>
</dbReference>
<dbReference type="Pfam" id="PF00884">
    <property type="entry name" value="Sulfatase"/>
    <property type="match status" value="1"/>
</dbReference>
<organism evidence="4 5">
    <name type="scientific">Neorhodopirellula pilleata</name>
    <dbReference type="NCBI Taxonomy" id="2714738"/>
    <lineage>
        <taxon>Bacteria</taxon>
        <taxon>Pseudomonadati</taxon>
        <taxon>Planctomycetota</taxon>
        <taxon>Planctomycetia</taxon>
        <taxon>Pirellulales</taxon>
        <taxon>Pirellulaceae</taxon>
        <taxon>Neorhodopirellula</taxon>
    </lineage>
</organism>
<dbReference type="EC" id="3.1.6.1" evidence="4"/>
<dbReference type="PANTHER" id="PTHR36453">
    <property type="entry name" value="SECRETED PROTEIN-RELATED"/>
    <property type="match status" value="1"/>
</dbReference>
<evidence type="ECO:0000259" key="3">
    <source>
        <dbReference type="PROSITE" id="PS50106"/>
    </source>
</evidence>
<dbReference type="Gene3D" id="3.40.720.10">
    <property type="entry name" value="Alkaline Phosphatase, subunit A"/>
    <property type="match status" value="1"/>
</dbReference>
<proteinExistence type="predicted"/>
<evidence type="ECO:0000256" key="1">
    <source>
        <dbReference type="SAM" id="MobiDB-lite"/>
    </source>
</evidence>
<dbReference type="SUPFAM" id="SSF51126">
    <property type="entry name" value="Pectin lyase-like"/>
    <property type="match status" value="1"/>
</dbReference>
<evidence type="ECO:0000313" key="4">
    <source>
        <dbReference type="EMBL" id="TWT91230.1"/>
    </source>
</evidence>
<dbReference type="InterPro" id="IPR000917">
    <property type="entry name" value="Sulfatase_N"/>
</dbReference>
<dbReference type="Pfam" id="PF13180">
    <property type="entry name" value="PDZ_2"/>
    <property type="match status" value="1"/>
</dbReference>
<dbReference type="InterPro" id="IPR011050">
    <property type="entry name" value="Pectin_lyase_fold/virulence"/>
</dbReference>
<feature type="signal peptide" evidence="2">
    <location>
        <begin position="1"/>
        <end position="23"/>
    </location>
</feature>
<dbReference type="EMBL" id="SJPM01000016">
    <property type="protein sequence ID" value="TWT91230.1"/>
    <property type="molecule type" value="Genomic_DNA"/>
</dbReference>
<dbReference type="Pfam" id="PF16347">
    <property type="entry name" value="SGSH_C"/>
    <property type="match status" value="1"/>
</dbReference>
<keyword evidence="2" id="KW-0732">Signal</keyword>
<accession>A0A5C5ZVG3</accession>
<gene>
    <name evidence="4" type="ORF">Pla100_54040</name>
</gene>
<dbReference type="SMART" id="SM00710">
    <property type="entry name" value="PbH1"/>
    <property type="match status" value="4"/>
</dbReference>
<keyword evidence="5" id="KW-1185">Reference proteome</keyword>
<sequence length="1469" mass="162832" precursor="true">MKFTKLTAVSLFLVFGFAKSTLASDIYVSPSGSDTNQGTQSSPVASLAKAQSLARTFSGIESVTVHVADGVYYLPETIVFEPADSGSDEHPVVYAAEHEGGAVLSGGTKLSLAWQPYRNGIFAAMTPAGLVIDQLFVDGQSQRMARYPNYDASKPTEAYQGFAADAFSIERAAAWADPTGGYIHAMHRSRWGGYHYQITGKDSNGEVTYEGGWQNNRKSGMHNEFRMVENIFEELDAPAEWFHDVTTSTLYYMPVSGVDLANAVVEVVRLKHLVEFQGSLESPVRNITMKGFAVRHAARTFMETKEQMLRSDWAIYRGGAFVLTGTEDIHIVDCEFDQVGGNAIFVNNYNRGTVVKGTHIHDTGASGVCFVGDPDAVRDPLFEYGQKNDLEKIDRTPGPKTQNFPSLGTVEDCLIHGIGRVERQPAGVQMEMSQEITVRDCSIYDCARAGINIGDGAWGGHLIERCDVFDTVLETHDHGSFNSWGRDRYWRSDQGTSQKAVDADPDLPFLDAVKTTTIRNSRWRCDHGWDIDLDDGSSNYDIYNNLLLNSGLKLREGFRRHAWNNVIPYGSFHPHVWYDGSKDQVYANIFAFAHRPARMSSPYVNETMVDRNLFTTQDPSILKASEKLGWDKHSVLGDPMFVDPASGDFRVKEGSPALQLGFKNFPMDQFGVKKASLKAIAETPAIPDLTAGRSPNAPVKTVRLAKSNPVWLGATLHSIEGEEFSAFGTNKEDGGVALTKVSKTSAAAKAGLRENDLIQAVNGKPVATVEKLFGELSKTESASVKLKVIRDQQARELTVERPSVVEIESSSSANGFKKLPLPSSTSAIVTTNQKTSDDPISTLIDGKLNQGYGPIFGNGIRVGAYKMDLGSSSSVAAVTSWSFNKGGKRGAQILTVYGSNASSDPGWDLTKFTAIGNIYTGEATAEYTAASLRSPEGKPLGKFRWIVWAVSPVTETGGGENTAFQEFAVEAEASADVQSESQRGSNENSKPNSEEVSGLPQTARPNIVFLMTDDQRWDMFGCYGRNDVETPNIDKLAAQGVVFDNAYYAVAICMPSRATMFTGRYFSDHRSGFTYPYDRAIPKEEFADSYPAQLKQAGYRTGFVGKFGTRLEEMEKSVAESFDYFVVGDNVYFPKGDPGLEQIYRHDRPRQERTLKKGDAMIRFLETQPIEQPFCLSISFDAVKNDKDSDMYAPHVERFKDRQMWVPENWVAGKNDRLPDVLDHCRGTYLHVARTATPEQYQNVARRFAVQGYTVDLQVERLMAKLEEMGVLENTVVIYTSDNGRFHGSQGLFDKAILYEEAMKEPLIIFDGRAPQSQRGRRVDAMVSSVDIAPTILSLAGLKTPEIVKGRDLRGLLKGTQDLSQWRDAVLLENFFIQEIHAAGVKKRPDIPELNDELIAGNRSYRTQGIRTDRYKYFRYHEHDPVIEELYDLAKDPHELNNLVSNPEYADVLSKLRTKTEELLAEAIK</sequence>
<dbReference type="RefSeq" id="WP_231603603.1">
    <property type="nucleotide sequence ID" value="NZ_SJPM01000016.1"/>
</dbReference>
<feature type="domain" description="PDZ" evidence="3">
    <location>
        <begin position="701"/>
        <end position="792"/>
    </location>
</feature>
<dbReference type="Proteomes" id="UP000316213">
    <property type="component" value="Unassembled WGS sequence"/>
</dbReference>
<feature type="compositionally biased region" description="Polar residues" evidence="1">
    <location>
        <begin position="976"/>
        <end position="999"/>
    </location>
</feature>
<dbReference type="InterPro" id="IPR039448">
    <property type="entry name" value="Beta_helix"/>
</dbReference>
<dbReference type="Pfam" id="PF13229">
    <property type="entry name" value="Beta_helix"/>
    <property type="match status" value="1"/>
</dbReference>
<feature type="region of interest" description="Disordered" evidence="1">
    <location>
        <begin position="975"/>
        <end position="999"/>
    </location>
</feature>
<protein>
    <submittedName>
        <fullName evidence="4">Arylsulfatase</fullName>
        <ecNumber evidence="4">3.1.6.1</ecNumber>
    </submittedName>
</protein>
<keyword evidence="4" id="KW-0378">Hydrolase</keyword>
<reference evidence="4 5" key="1">
    <citation type="submission" date="2019-02" db="EMBL/GenBank/DDBJ databases">
        <title>Deep-cultivation of Planctomycetes and their phenomic and genomic characterization uncovers novel biology.</title>
        <authorList>
            <person name="Wiegand S."/>
            <person name="Jogler M."/>
            <person name="Boedeker C."/>
            <person name="Pinto D."/>
            <person name="Vollmers J."/>
            <person name="Rivas-Marin E."/>
            <person name="Kohn T."/>
            <person name="Peeters S.H."/>
            <person name="Heuer A."/>
            <person name="Rast P."/>
            <person name="Oberbeckmann S."/>
            <person name="Bunk B."/>
            <person name="Jeske O."/>
            <person name="Meyerdierks A."/>
            <person name="Storesund J.E."/>
            <person name="Kallscheuer N."/>
            <person name="Luecker S."/>
            <person name="Lage O.M."/>
            <person name="Pohl T."/>
            <person name="Merkel B.J."/>
            <person name="Hornburger P."/>
            <person name="Mueller R.-W."/>
            <person name="Bruemmer F."/>
            <person name="Labrenz M."/>
            <person name="Spormann A.M."/>
            <person name="Op Den Camp H."/>
            <person name="Overmann J."/>
            <person name="Amann R."/>
            <person name="Jetten M.S.M."/>
            <person name="Mascher T."/>
            <person name="Medema M.H."/>
            <person name="Devos D.P."/>
            <person name="Kaster A.-K."/>
            <person name="Ovreas L."/>
            <person name="Rohde M."/>
            <person name="Galperin M.Y."/>
            <person name="Jogler C."/>
        </authorList>
    </citation>
    <scope>NUCLEOTIDE SEQUENCE [LARGE SCALE GENOMIC DNA]</scope>
    <source>
        <strain evidence="4 5">Pla100</strain>
    </source>
</reference>
<name>A0A5C5ZVG3_9BACT</name>
<dbReference type="GO" id="GO:0004065">
    <property type="term" value="F:arylsulfatase activity"/>
    <property type="evidence" value="ECO:0007669"/>
    <property type="project" value="UniProtKB-EC"/>
</dbReference>
<dbReference type="InterPro" id="IPR036034">
    <property type="entry name" value="PDZ_sf"/>
</dbReference>
<dbReference type="InterPro" id="IPR006626">
    <property type="entry name" value="PbH1"/>
</dbReference>
<dbReference type="SUPFAM" id="SSF50156">
    <property type="entry name" value="PDZ domain-like"/>
    <property type="match status" value="1"/>
</dbReference>
<dbReference type="PANTHER" id="PTHR36453:SF1">
    <property type="entry name" value="RIGHT HANDED BETA HELIX DOMAIN-CONTAINING PROTEIN"/>
    <property type="match status" value="1"/>
</dbReference>
<evidence type="ECO:0000256" key="2">
    <source>
        <dbReference type="SAM" id="SignalP"/>
    </source>
</evidence>
<dbReference type="SUPFAM" id="SSF53649">
    <property type="entry name" value="Alkaline phosphatase-like"/>
    <property type="match status" value="1"/>
</dbReference>
<dbReference type="InterPro" id="IPR012334">
    <property type="entry name" value="Pectin_lyas_fold"/>
</dbReference>
<dbReference type="InterPro" id="IPR017850">
    <property type="entry name" value="Alkaline_phosphatase_core_sf"/>
</dbReference>